<evidence type="ECO:0000256" key="12">
    <source>
        <dbReference type="ARBA" id="ARBA00047899"/>
    </source>
</evidence>
<evidence type="ECO:0000313" key="18">
    <source>
        <dbReference type="Proteomes" id="UP001174677"/>
    </source>
</evidence>
<dbReference type="Gene3D" id="1.10.10.540">
    <property type="entry name" value="XPC-binding domain"/>
    <property type="match status" value="2"/>
</dbReference>
<dbReference type="SMART" id="SM00220">
    <property type="entry name" value="S_TKc"/>
    <property type="match status" value="1"/>
</dbReference>
<comment type="caution">
    <text evidence="17">The sequence shown here is derived from an EMBL/GenBank/DDBJ whole genome shotgun (WGS) entry which is preliminary data.</text>
</comment>
<reference evidence="17" key="1">
    <citation type="journal article" date="2023" name="Plant Biotechnol. J.">
        <title>Chromosome-level wild Hevea brasiliensis genome provides new tools for genomic-assisted breeding and valuable loci to elevate rubber yield.</title>
        <authorList>
            <person name="Cheng H."/>
            <person name="Song X."/>
            <person name="Hu Y."/>
            <person name="Wu T."/>
            <person name="Yang Q."/>
            <person name="An Z."/>
            <person name="Feng S."/>
            <person name="Deng Z."/>
            <person name="Wu W."/>
            <person name="Zeng X."/>
            <person name="Tu M."/>
            <person name="Wang X."/>
            <person name="Huang H."/>
        </authorList>
    </citation>
    <scope>NUCLEOTIDE SEQUENCE</scope>
    <source>
        <strain evidence="17">MT/VB/25A 57/8</strain>
    </source>
</reference>
<keyword evidence="6" id="KW-0812">Transmembrane</keyword>
<keyword evidence="18" id="KW-1185">Reference proteome</keyword>
<accession>A0ABQ9N8C9</accession>
<protein>
    <recommendedName>
        <fullName evidence="2">non-specific serine/threonine protein kinase</fullName>
        <ecNumber evidence="2">2.7.11.1</ecNumber>
    </recommendedName>
</protein>
<evidence type="ECO:0000256" key="13">
    <source>
        <dbReference type="ARBA" id="ARBA00048679"/>
    </source>
</evidence>
<evidence type="ECO:0000313" key="17">
    <source>
        <dbReference type="EMBL" id="KAJ9187074.1"/>
    </source>
</evidence>
<keyword evidence="9 14" id="KW-0067">ATP-binding</keyword>
<comment type="catalytic activity">
    <reaction evidence="13">
        <text>L-seryl-[protein] + ATP = O-phospho-L-seryl-[protein] + ADP + H(+)</text>
        <dbReference type="Rhea" id="RHEA:17989"/>
        <dbReference type="Rhea" id="RHEA-COMP:9863"/>
        <dbReference type="Rhea" id="RHEA-COMP:11604"/>
        <dbReference type="ChEBI" id="CHEBI:15378"/>
        <dbReference type="ChEBI" id="CHEBI:29999"/>
        <dbReference type="ChEBI" id="CHEBI:30616"/>
        <dbReference type="ChEBI" id="CHEBI:83421"/>
        <dbReference type="ChEBI" id="CHEBI:456216"/>
        <dbReference type="EC" id="2.7.11.1"/>
    </reaction>
</comment>
<dbReference type="Proteomes" id="UP001174677">
    <property type="component" value="Chromosome 2"/>
</dbReference>
<evidence type="ECO:0000256" key="4">
    <source>
        <dbReference type="ARBA" id="ARBA00022527"/>
    </source>
</evidence>
<evidence type="ECO:0000256" key="7">
    <source>
        <dbReference type="ARBA" id="ARBA00022741"/>
    </source>
</evidence>
<dbReference type="InterPro" id="IPR000719">
    <property type="entry name" value="Prot_kinase_dom"/>
</dbReference>
<dbReference type="PROSITE" id="PS00107">
    <property type="entry name" value="PROTEIN_KINASE_ATP"/>
    <property type="match status" value="1"/>
</dbReference>
<comment type="similarity">
    <text evidence="15">Belongs to the protein kinase superfamily.</text>
</comment>
<keyword evidence="11" id="KW-0472">Membrane</keyword>
<sequence length="426" mass="48489">MATSQSTGPFGPREYTYEQLAEAAHHFSNKYLLGQGGFGQVYEGSLHGEKFAIKKLRFPPDEQTKKGLDEIHVISSVRHRNLVKLLGYCVDRSNNVLLVLEYFRNKSLKVNLHEKEEILDWQKRRKIAIGSAKGLEYLHDHCSPTIIHQDIKPDNILLDDNFEPKIADFGLARIFTDHNTHISMSQVGTEIYMDPECSGKVTDKVDVYSFGVVLLELITGRKPKYQGNIVTWAGSQIKKALGGEFKDFVDFKLQKYDKEEMKRMVHCAAFCVYKRPKFRPPMRKPLLQELGSQKPQILRFIQEHQDDFLRFINQPVEGGEGNIIDLEQLQAAMTRMGVPSAAGAVPINFFRNDPQFQAFRARVQASPHLLDGGQRNILALGQPQPAMPQMVIVTPEEREAMRYDRAAASNPVRRCRRPPSVWGISI</sequence>
<feature type="domain" description="Protein kinase" evidence="16">
    <location>
        <begin position="27"/>
        <end position="287"/>
    </location>
</feature>
<dbReference type="InterPro" id="IPR036353">
    <property type="entry name" value="XPC-bd_sf"/>
</dbReference>
<evidence type="ECO:0000256" key="5">
    <source>
        <dbReference type="ARBA" id="ARBA00022679"/>
    </source>
</evidence>
<dbReference type="Pfam" id="PF00069">
    <property type="entry name" value="Pkinase"/>
    <property type="match status" value="1"/>
</dbReference>
<keyword evidence="5" id="KW-0808">Transferase</keyword>
<evidence type="ECO:0000256" key="9">
    <source>
        <dbReference type="ARBA" id="ARBA00022840"/>
    </source>
</evidence>
<dbReference type="InterPro" id="IPR015360">
    <property type="entry name" value="XPC-bd"/>
</dbReference>
<dbReference type="SUPFAM" id="SSF56112">
    <property type="entry name" value="Protein kinase-like (PK-like)"/>
    <property type="match status" value="1"/>
</dbReference>
<dbReference type="InterPro" id="IPR011009">
    <property type="entry name" value="Kinase-like_dom_sf"/>
</dbReference>
<keyword evidence="10" id="KW-1133">Transmembrane helix</keyword>
<dbReference type="SUPFAM" id="SSF101238">
    <property type="entry name" value="XPC-binding domain"/>
    <property type="match status" value="1"/>
</dbReference>
<evidence type="ECO:0000256" key="10">
    <source>
        <dbReference type="ARBA" id="ARBA00022989"/>
    </source>
</evidence>
<dbReference type="InterPro" id="IPR008271">
    <property type="entry name" value="Ser/Thr_kinase_AS"/>
</dbReference>
<evidence type="ECO:0000256" key="2">
    <source>
        <dbReference type="ARBA" id="ARBA00012513"/>
    </source>
</evidence>
<keyword evidence="4 15" id="KW-0723">Serine/threonine-protein kinase</keyword>
<dbReference type="PANTHER" id="PTHR47982">
    <property type="entry name" value="PROLINE-RICH RECEPTOR-LIKE PROTEIN KINASE PERK4"/>
    <property type="match status" value="1"/>
</dbReference>
<dbReference type="InterPro" id="IPR017441">
    <property type="entry name" value="Protein_kinase_ATP_BS"/>
</dbReference>
<organism evidence="17 18">
    <name type="scientific">Hevea brasiliensis</name>
    <name type="common">Para rubber tree</name>
    <name type="synonym">Siphonia brasiliensis</name>
    <dbReference type="NCBI Taxonomy" id="3981"/>
    <lineage>
        <taxon>Eukaryota</taxon>
        <taxon>Viridiplantae</taxon>
        <taxon>Streptophyta</taxon>
        <taxon>Embryophyta</taxon>
        <taxon>Tracheophyta</taxon>
        <taxon>Spermatophyta</taxon>
        <taxon>Magnoliopsida</taxon>
        <taxon>eudicotyledons</taxon>
        <taxon>Gunneridae</taxon>
        <taxon>Pentapetalae</taxon>
        <taxon>rosids</taxon>
        <taxon>fabids</taxon>
        <taxon>Malpighiales</taxon>
        <taxon>Euphorbiaceae</taxon>
        <taxon>Crotonoideae</taxon>
        <taxon>Micrandreae</taxon>
        <taxon>Hevea</taxon>
    </lineage>
</organism>
<dbReference type="EC" id="2.7.11.1" evidence="2"/>
<dbReference type="PROSITE" id="PS50011">
    <property type="entry name" value="PROTEIN_KINASE_DOM"/>
    <property type="match status" value="1"/>
</dbReference>
<evidence type="ECO:0000256" key="8">
    <source>
        <dbReference type="ARBA" id="ARBA00022777"/>
    </source>
</evidence>
<proteinExistence type="inferred from homology"/>
<dbReference type="PROSITE" id="PS00108">
    <property type="entry name" value="PROTEIN_KINASE_ST"/>
    <property type="match status" value="1"/>
</dbReference>
<feature type="binding site" evidence="14">
    <location>
        <position position="55"/>
    </location>
    <ligand>
        <name>ATP</name>
        <dbReference type="ChEBI" id="CHEBI:30616"/>
    </ligand>
</feature>
<gene>
    <name evidence="17" type="ORF">P3X46_002570</name>
</gene>
<dbReference type="Gene3D" id="3.30.200.20">
    <property type="entry name" value="Phosphorylase Kinase, domain 1"/>
    <property type="match status" value="1"/>
</dbReference>
<dbReference type="InterPro" id="IPR047117">
    <property type="entry name" value="PERK1-13-like"/>
</dbReference>
<dbReference type="Gene3D" id="1.10.510.10">
    <property type="entry name" value="Transferase(Phosphotransferase) domain 1"/>
    <property type="match status" value="1"/>
</dbReference>
<evidence type="ECO:0000256" key="1">
    <source>
        <dbReference type="ARBA" id="ARBA00004162"/>
    </source>
</evidence>
<name>A0ABQ9N8C9_HEVBR</name>
<keyword evidence="3" id="KW-1003">Cell membrane</keyword>
<dbReference type="PANTHER" id="PTHR47982:SF40">
    <property type="entry name" value="NON-SPECIFIC SERINE_THREONINE PROTEIN KINASE"/>
    <property type="match status" value="1"/>
</dbReference>
<evidence type="ECO:0000259" key="16">
    <source>
        <dbReference type="PROSITE" id="PS50011"/>
    </source>
</evidence>
<dbReference type="EMBL" id="JARPOI010000002">
    <property type="protein sequence ID" value="KAJ9187074.1"/>
    <property type="molecule type" value="Genomic_DNA"/>
</dbReference>
<comment type="subcellular location">
    <subcellularLocation>
        <location evidence="1">Cell membrane</location>
        <topology evidence="1">Single-pass membrane protein</topology>
    </subcellularLocation>
</comment>
<keyword evidence="8" id="KW-0418">Kinase</keyword>
<evidence type="ECO:0000256" key="3">
    <source>
        <dbReference type="ARBA" id="ARBA00022475"/>
    </source>
</evidence>
<evidence type="ECO:0000256" key="6">
    <source>
        <dbReference type="ARBA" id="ARBA00022692"/>
    </source>
</evidence>
<dbReference type="Pfam" id="PF09280">
    <property type="entry name" value="XPC-binding"/>
    <property type="match status" value="1"/>
</dbReference>
<evidence type="ECO:0000256" key="15">
    <source>
        <dbReference type="RuleBase" id="RU000304"/>
    </source>
</evidence>
<comment type="catalytic activity">
    <reaction evidence="12">
        <text>L-threonyl-[protein] + ATP = O-phospho-L-threonyl-[protein] + ADP + H(+)</text>
        <dbReference type="Rhea" id="RHEA:46608"/>
        <dbReference type="Rhea" id="RHEA-COMP:11060"/>
        <dbReference type="Rhea" id="RHEA-COMP:11605"/>
        <dbReference type="ChEBI" id="CHEBI:15378"/>
        <dbReference type="ChEBI" id="CHEBI:30013"/>
        <dbReference type="ChEBI" id="CHEBI:30616"/>
        <dbReference type="ChEBI" id="CHEBI:61977"/>
        <dbReference type="ChEBI" id="CHEBI:456216"/>
        <dbReference type="EC" id="2.7.11.1"/>
    </reaction>
</comment>
<keyword evidence="7 14" id="KW-0547">Nucleotide-binding</keyword>
<evidence type="ECO:0000256" key="11">
    <source>
        <dbReference type="ARBA" id="ARBA00023136"/>
    </source>
</evidence>
<evidence type="ECO:0000256" key="14">
    <source>
        <dbReference type="PROSITE-ProRule" id="PRU10141"/>
    </source>
</evidence>